<dbReference type="RefSeq" id="WP_033101104.1">
    <property type="nucleotide sequence ID" value="NZ_JACEIP010000002.1"/>
</dbReference>
<accession>A0A7W1X7U7</accession>
<evidence type="ECO:0000313" key="1">
    <source>
        <dbReference type="EMBL" id="MBA4541594.1"/>
    </source>
</evidence>
<protein>
    <submittedName>
        <fullName evidence="1">Uncharacterized protein</fullName>
    </submittedName>
</protein>
<dbReference type="EMBL" id="JACEIP010000002">
    <property type="protein sequence ID" value="MBA4541594.1"/>
    <property type="molecule type" value="Genomic_DNA"/>
</dbReference>
<evidence type="ECO:0000313" key="2">
    <source>
        <dbReference type="Proteomes" id="UP000530514"/>
    </source>
</evidence>
<reference evidence="1 2" key="1">
    <citation type="submission" date="2020-07" db="EMBL/GenBank/DDBJ databases">
        <authorList>
            <person name="Feng H."/>
        </authorList>
    </citation>
    <scope>NUCLEOTIDE SEQUENCE [LARGE SCALE GENOMIC DNA]</scope>
    <source>
        <strain evidence="2">s-11</strain>
    </source>
</reference>
<dbReference type="Proteomes" id="UP000530514">
    <property type="component" value="Unassembled WGS sequence"/>
</dbReference>
<dbReference type="OrthoDB" id="2990615at2"/>
<organism evidence="1 2">
    <name type="scientific">Thermoactinomyces daqus</name>
    <dbReference type="NCBI Taxonomy" id="1329516"/>
    <lineage>
        <taxon>Bacteria</taxon>
        <taxon>Bacillati</taxon>
        <taxon>Bacillota</taxon>
        <taxon>Bacilli</taxon>
        <taxon>Bacillales</taxon>
        <taxon>Thermoactinomycetaceae</taxon>
        <taxon>Thermoactinomyces</taxon>
    </lineage>
</organism>
<comment type="caution">
    <text evidence="1">The sequence shown here is derived from an EMBL/GenBank/DDBJ whole genome shotgun (WGS) entry which is preliminary data.</text>
</comment>
<gene>
    <name evidence="1" type="ORF">H1164_01565</name>
</gene>
<sequence length="155" mass="18349">MNGAWSSLMRKEGKRELVDPLGGCRYLVRFAKEKSDLIISGGEEEMEERIEEEAKMKQVLEEVYERFRTRLSSYLEHVRKEGGVWRFFDVAYGVQISVKWADGAWEIWMDQDLGFRTRDEEEAAAYVRGLIFEFDSWLEKELMKFHDAMVAMMKK</sequence>
<dbReference type="AlphaFoldDB" id="A0A7W1X7U7"/>
<keyword evidence="2" id="KW-1185">Reference proteome</keyword>
<proteinExistence type="predicted"/>
<name>A0A7W1X7U7_9BACL</name>